<dbReference type="SUPFAM" id="SSF56529">
    <property type="entry name" value="FAH"/>
    <property type="match status" value="1"/>
</dbReference>
<evidence type="ECO:0000313" key="6">
    <source>
        <dbReference type="Proteomes" id="UP000190965"/>
    </source>
</evidence>
<dbReference type="Gene3D" id="3.90.850.10">
    <property type="entry name" value="Fumarylacetoacetase-like, C-terminal domain"/>
    <property type="match status" value="1"/>
</dbReference>
<keyword evidence="2" id="KW-0058">Aromatic hydrocarbons catabolism</keyword>
<proteinExistence type="inferred from homology"/>
<protein>
    <submittedName>
        <fullName evidence="5">4-oxalocrotonate decarboxylase</fullName>
    </submittedName>
</protein>
<accession>A0A1T2XXU3</accession>
<reference evidence="5 6" key="1">
    <citation type="submission" date="2016-12" db="EMBL/GenBank/DDBJ databases">
        <title>Draft genome sequences of seven strains of Pseudomonas fluorescens that produce 4-formylaminooxyvinylglycine.</title>
        <authorList>
            <person name="Okrent R.A."/>
            <person name="Manning V.A."/>
            <person name="Trippe K.M."/>
        </authorList>
    </citation>
    <scope>NUCLEOTIDE SEQUENCE [LARGE SCALE GENOMIC DNA]</scope>
    <source>
        <strain evidence="5 6">P5A</strain>
    </source>
</reference>
<organism evidence="5 6">
    <name type="scientific">Pseudomonas fluorescens</name>
    <dbReference type="NCBI Taxonomy" id="294"/>
    <lineage>
        <taxon>Bacteria</taxon>
        <taxon>Pseudomonadati</taxon>
        <taxon>Pseudomonadota</taxon>
        <taxon>Gammaproteobacteria</taxon>
        <taxon>Pseudomonadales</taxon>
        <taxon>Pseudomonadaceae</taxon>
        <taxon>Pseudomonas</taxon>
    </lineage>
</organism>
<evidence type="ECO:0000259" key="4">
    <source>
        <dbReference type="Pfam" id="PF01557"/>
    </source>
</evidence>
<evidence type="ECO:0000256" key="1">
    <source>
        <dbReference type="ARBA" id="ARBA00010715"/>
    </source>
</evidence>
<dbReference type="PANTHER" id="PTHR30143:SF0">
    <property type="entry name" value="2-KETO-4-PENTENOATE HYDRATASE"/>
    <property type="match status" value="1"/>
</dbReference>
<dbReference type="PANTHER" id="PTHR30143">
    <property type="entry name" value="ACID HYDRATASE"/>
    <property type="match status" value="1"/>
</dbReference>
<dbReference type="EMBL" id="MSDF01000057">
    <property type="protein sequence ID" value="OPA84682.1"/>
    <property type="molecule type" value="Genomic_DNA"/>
</dbReference>
<dbReference type="NCBIfam" id="TIGR03218">
    <property type="entry name" value="catechol_dmpH"/>
    <property type="match status" value="1"/>
</dbReference>
<dbReference type="InterPro" id="IPR050772">
    <property type="entry name" value="Hydratase-Decarb/MhpD_sf"/>
</dbReference>
<gene>
    <name evidence="5" type="ORF">BFW87_28545</name>
</gene>
<dbReference type="Proteomes" id="UP000190965">
    <property type="component" value="Unassembled WGS sequence"/>
</dbReference>
<feature type="domain" description="Fumarylacetoacetase-like C-terminal" evidence="4">
    <location>
        <begin position="104"/>
        <end position="260"/>
    </location>
</feature>
<dbReference type="InterPro" id="IPR017630">
    <property type="entry name" value="4-oxalocrotonate_decarboxylase"/>
</dbReference>
<evidence type="ECO:0000313" key="5">
    <source>
        <dbReference type="EMBL" id="OPA84682.1"/>
    </source>
</evidence>
<dbReference type="InterPro" id="IPR011234">
    <property type="entry name" value="Fumarylacetoacetase-like_C"/>
</dbReference>
<comment type="caution">
    <text evidence="5">The sequence shown here is derived from an EMBL/GenBank/DDBJ whole genome shotgun (WGS) entry which is preliminary data.</text>
</comment>
<dbReference type="Pfam" id="PF01557">
    <property type="entry name" value="FAA_hydrolase"/>
    <property type="match status" value="1"/>
</dbReference>
<name>A0A1T2XXU3_PSEFL</name>
<evidence type="ECO:0000256" key="3">
    <source>
        <dbReference type="ARBA" id="ARBA00023239"/>
    </source>
</evidence>
<sequence>MNLSAATIAELATHLENAELNREAVAKITDAHPDMDWEDAYAIQNTIRANKEARGVRIVGLKMGLTSFAKMKQMGVTEPIHGFITDYGSCADGSVIDVDSLIHPKVEAEIAFVLKHPLKGPGVHVGDVLAATDFILPAVEVIDSRYENFRFDLKSVIADNTSSARFVTGGQARSPLGIDLKCLGVVMEKNGEVVATAAGAAVLGHPAQSVAMLANMLATQGKELPAGTFIMTGGVTEAIAVEAGDQITVRYQHLGSVSMRFASKSA</sequence>
<evidence type="ECO:0000256" key="2">
    <source>
        <dbReference type="ARBA" id="ARBA00022797"/>
    </source>
</evidence>
<dbReference type="AlphaFoldDB" id="A0A1T2XXU3"/>
<dbReference type="GO" id="GO:0005737">
    <property type="term" value="C:cytoplasm"/>
    <property type="evidence" value="ECO:0007669"/>
    <property type="project" value="TreeGrafter"/>
</dbReference>
<dbReference type="OrthoDB" id="9792137at2"/>
<dbReference type="RefSeq" id="WP_078743072.1">
    <property type="nucleotide sequence ID" value="NZ_MSDF01000057.1"/>
</dbReference>
<keyword evidence="3" id="KW-0456">Lyase</keyword>
<dbReference type="InterPro" id="IPR036663">
    <property type="entry name" value="Fumarylacetoacetase_C_sf"/>
</dbReference>
<dbReference type="GO" id="GO:0008684">
    <property type="term" value="F:2-oxopent-4-enoate hydratase activity"/>
    <property type="evidence" value="ECO:0007669"/>
    <property type="project" value="TreeGrafter"/>
</dbReference>
<comment type="similarity">
    <text evidence="1">Belongs to the hydratase/decarboxylase family.</text>
</comment>